<protein>
    <submittedName>
        <fullName evidence="4">RVP domain-containing protein</fullName>
    </submittedName>
</protein>
<sequence length="408" mass="46326">MEQGHLEMVDIIRDIKNELEGTNEKIARQNKKINYLLIPTLLSIDPTAAVRSLLKRKDVSAKMIGESLLVSKCREVTPSTVHWNRKVNNTCYDLVPVTIDDKTLFQLPGSEDLVGEAVIIPCEDRPDGIHMVNHRWLGADNREADPQQFLRPNRMNQAQFLLEPPKTFYTTMRQETGASTGVDKENEARSSRYQKDLQRRLLKEGILNDGLEIIKETTEKASKSAKDIYNFTIGNIQNGLRHVFFSTMHLLLGISIPTLVIFTLGCVIYGYIKYRAFRATCRLSARATQSTAEVLLGLAHNMNINNLQMEDRQKRSNIRRPIRQEYPEVRVNAVRSSLVRAAKLPHIEVELQGRKIDALFDTGAAVSYLPISSVPTDIETAHQPTAKAANGSSLQFSFDWLRHYRENQ</sequence>
<dbReference type="Pfam" id="PF00077">
    <property type="entry name" value="RVP"/>
    <property type="match status" value="1"/>
</dbReference>
<keyword evidence="2" id="KW-1133">Transmembrane helix</keyword>
<dbReference type="PROSITE" id="PS00141">
    <property type="entry name" value="ASP_PROTEASE"/>
    <property type="match status" value="1"/>
</dbReference>
<evidence type="ECO:0000259" key="3">
    <source>
        <dbReference type="Pfam" id="PF00077"/>
    </source>
</evidence>
<dbReference type="Gene3D" id="1.20.5.1890">
    <property type="match status" value="1"/>
</dbReference>
<keyword evidence="1" id="KW-0378">Hydrolase</keyword>
<dbReference type="Proteomes" id="UP000005237">
    <property type="component" value="Unassembled WGS sequence"/>
</dbReference>
<organism evidence="4 5">
    <name type="scientific">Caenorhabditis japonica</name>
    <dbReference type="NCBI Taxonomy" id="281687"/>
    <lineage>
        <taxon>Eukaryota</taxon>
        <taxon>Metazoa</taxon>
        <taxon>Ecdysozoa</taxon>
        <taxon>Nematoda</taxon>
        <taxon>Chromadorea</taxon>
        <taxon>Rhabditida</taxon>
        <taxon>Rhabditina</taxon>
        <taxon>Rhabditomorpha</taxon>
        <taxon>Rhabditoidea</taxon>
        <taxon>Rhabditidae</taxon>
        <taxon>Peloderinae</taxon>
        <taxon>Caenorhabditis</taxon>
    </lineage>
</organism>
<keyword evidence="2" id="KW-0812">Transmembrane</keyword>
<feature type="domain" description="Retropepsins" evidence="3">
    <location>
        <begin position="345"/>
        <end position="385"/>
    </location>
</feature>
<evidence type="ECO:0000256" key="1">
    <source>
        <dbReference type="ARBA" id="ARBA00022801"/>
    </source>
</evidence>
<feature type="transmembrane region" description="Helical" evidence="2">
    <location>
        <begin position="250"/>
        <end position="272"/>
    </location>
</feature>
<accession>A0A8R1ESV2</accession>
<dbReference type="SUPFAM" id="SSF161008">
    <property type="entry name" value="Viral glycoprotein ectodomain-like"/>
    <property type="match status" value="1"/>
</dbReference>
<name>A0A8R1ESV2_CAEJA</name>
<dbReference type="InterPro" id="IPR018061">
    <property type="entry name" value="Retropepsins"/>
</dbReference>
<dbReference type="InterPro" id="IPR001969">
    <property type="entry name" value="Aspartic_peptidase_AS"/>
</dbReference>
<evidence type="ECO:0000313" key="4">
    <source>
        <dbReference type="EnsemblMetazoa" id="CJA42099.1"/>
    </source>
</evidence>
<dbReference type="GO" id="GO:0004190">
    <property type="term" value="F:aspartic-type endopeptidase activity"/>
    <property type="evidence" value="ECO:0007669"/>
    <property type="project" value="InterPro"/>
</dbReference>
<dbReference type="AlphaFoldDB" id="A0A8R1ESV2"/>
<keyword evidence="5" id="KW-1185">Reference proteome</keyword>
<keyword evidence="2" id="KW-0472">Membrane</keyword>
<proteinExistence type="predicted"/>
<dbReference type="EnsemblMetazoa" id="CJA42099.1">
    <property type="protein sequence ID" value="CJA42099.1"/>
    <property type="gene ID" value="WBGene00217947"/>
</dbReference>
<dbReference type="GO" id="GO:0006508">
    <property type="term" value="P:proteolysis"/>
    <property type="evidence" value="ECO:0007669"/>
    <property type="project" value="InterPro"/>
</dbReference>
<evidence type="ECO:0000313" key="5">
    <source>
        <dbReference type="Proteomes" id="UP000005237"/>
    </source>
</evidence>
<dbReference type="Pfam" id="PF24664">
    <property type="entry name" value="Monjiviricetes_fusion"/>
    <property type="match status" value="1"/>
</dbReference>
<evidence type="ECO:0000256" key="2">
    <source>
        <dbReference type="SAM" id="Phobius"/>
    </source>
</evidence>
<reference evidence="5" key="1">
    <citation type="submission" date="2010-08" db="EMBL/GenBank/DDBJ databases">
        <authorList>
            <consortium name="Caenorhabditis japonica Sequencing Consortium"/>
            <person name="Wilson R.K."/>
        </authorList>
    </citation>
    <scope>NUCLEOTIDE SEQUENCE [LARGE SCALE GENOMIC DNA]</scope>
    <source>
        <strain evidence="5">DF5081</strain>
    </source>
</reference>
<reference evidence="4" key="2">
    <citation type="submission" date="2022-06" db="UniProtKB">
        <authorList>
            <consortium name="EnsemblMetazoa"/>
        </authorList>
    </citation>
    <scope>IDENTIFICATION</scope>
    <source>
        <strain evidence="4">DF5081</strain>
    </source>
</reference>